<feature type="region of interest" description="Disordered" evidence="1">
    <location>
        <begin position="1"/>
        <end position="28"/>
    </location>
</feature>
<reference evidence="3" key="1">
    <citation type="submission" date="2019-06" db="EMBL/GenBank/DDBJ databases">
        <authorList>
            <person name="Zheng W."/>
        </authorList>
    </citation>
    <scope>NUCLEOTIDE SEQUENCE</scope>
    <source>
        <strain evidence="3">QDHG01</strain>
    </source>
</reference>
<evidence type="ECO:0000313" key="4">
    <source>
        <dbReference type="Proteomes" id="UP000785679"/>
    </source>
</evidence>
<name>A0A8J8NDA1_HALGN</name>
<protein>
    <submittedName>
        <fullName evidence="3">Uncharacterized protein</fullName>
    </submittedName>
</protein>
<feature type="compositionally biased region" description="Polar residues" evidence="1">
    <location>
        <begin position="1"/>
        <end position="11"/>
    </location>
</feature>
<comment type="caution">
    <text evidence="3">The sequence shown here is derived from an EMBL/GenBank/DDBJ whole genome shotgun (WGS) entry which is preliminary data.</text>
</comment>
<dbReference type="Proteomes" id="UP000785679">
    <property type="component" value="Unassembled WGS sequence"/>
</dbReference>
<keyword evidence="2" id="KW-0472">Membrane</keyword>
<evidence type="ECO:0000313" key="3">
    <source>
        <dbReference type="EMBL" id="TNV73057.1"/>
    </source>
</evidence>
<evidence type="ECO:0000256" key="2">
    <source>
        <dbReference type="SAM" id="Phobius"/>
    </source>
</evidence>
<keyword evidence="2" id="KW-0812">Transmembrane</keyword>
<keyword evidence="2" id="KW-1133">Transmembrane helix</keyword>
<accession>A0A8J8NDA1</accession>
<gene>
    <name evidence="3" type="ORF">FGO68_gene15611</name>
</gene>
<dbReference type="EMBL" id="RRYP01020013">
    <property type="protein sequence ID" value="TNV73057.1"/>
    <property type="molecule type" value="Genomic_DNA"/>
</dbReference>
<proteinExistence type="predicted"/>
<organism evidence="3 4">
    <name type="scientific">Halteria grandinella</name>
    <dbReference type="NCBI Taxonomy" id="5974"/>
    <lineage>
        <taxon>Eukaryota</taxon>
        <taxon>Sar</taxon>
        <taxon>Alveolata</taxon>
        <taxon>Ciliophora</taxon>
        <taxon>Intramacronucleata</taxon>
        <taxon>Spirotrichea</taxon>
        <taxon>Stichotrichia</taxon>
        <taxon>Sporadotrichida</taxon>
        <taxon>Halteriidae</taxon>
        <taxon>Halteria</taxon>
    </lineage>
</organism>
<keyword evidence="4" id="KW-1185">Reference proteome</keyword>
<feature type="transmembrane region" description="Helical" evidence="2">
    <location>
        <begin position="39"/>
        <end position="57"/>
    </location>
</feature>
<evidence type="ECO:0000256" key="1">
    <source>
        <dbReference type="SAM" id="MobiDB-lite"/>
    </source>
</evidence>
<dbReference type="AlphaFoldDB" id="A0A8J8NDA1"/>
<sequence length="122" mass="14445">MCVQTQTPKINNKNKQHKTKEKGQESTETTYKHQEALKLINFFSFFNQVFYIIIVNYEKRRLSLTKYSSPLFPWKQASIYQKDSDGALRGISGKSFRNYHRVDGCETDRFWKEAKFHAQPSL</sequence>